<dbReference type="RefSeq" id="WP_379025950.1">
    <property type="nucleotide sequence ID" value="NZ_JBHRTA010000061.1"/>
</dbReference>
<dbReference type="EMBL" id="JBHRTA010000061">
    <property type="protein sequence ID" value="MFC3199889.1"/>
    <property type="molecule type" value="Genomic_DNA"/>
</dbReference>
<dbReference type="InterPro" id="IPR031303">
    <property type="entry name" value="C5_meth_CS"/>
</dbReference>
<evidence type="ECO:0000256" key="4">
    <source>
        <dbReference type="ARBA" id="ARBA00022691"/>
    </source>
</evidence>
<dbReference type="Proteomes" id="UP001595526">
    <property type="component" value="Unassembled WGS sequence"/>
</dbReference>
<evidence type="ECO:0000256" key="3">
    <source>
        <dbReference type="ARBA" id="ARBA00022679"/>
    </source>
</evidence>
<keyword evidence="4 7" id="KW-0949">S-adenosyl-L-methionine</keyword>
<dbReference type="Pfam" id="PF00145">
    <property type="entry name" value="DNA_methylase"/>
    <property type="match status" value="1"/>
</dbReference>
<evidence type="ECO:0000256" key="1">
    <source>
        <dbReference type="ARBA" id="ARBA00011975"/>
    </source>
</evidence>
<dbReference type="PANTHER" id="PTHR10629:SF52">
    <property type="entry name" value="DNA (CYTOSINE-5)-METHYLTRANSFERASE 1"/>
    <property type="match status" value="1"/>
</dbReference>
<dbReference type="InterPro" id="IPR050390">
    <property type="entry name" value="C5-Methyltransferase"/>
</dbReference>
<dbReference type="GO" id="GO:0032259">
    <property type="term" value="P:methylation"/>
    <property type="evidence" value="ECO:0007669"/>
    <property type="project" value="UniProtKB-KW"/>
</dbReference>
<dbReference type="GO" id="GO:0003886">
    <property type="term" value="F:DNA (cytosine-5-)-methyltransferase activity"/>
    <property type="evidence" value="ECO:0007669"/>
    <property type="project" value="UniProtKB-EC"/>
</dbReference>
<dbReference type="Gene3D" id="3.40.50.150">
    <property type="entry name" value="Vaccinia Virus protein VP39"/>
    <property type="match status" value="1"/>
</dbReference>
<dbReference type="InterPro" id="IPR001525">
    <property type="entry name" value="C5_MeTfrase"/>
</dbReference>
<protein>
    <recommendedName>
        <fullName evidence="1">DNA (cytosine-5-)-methyltransferase</fullName>
        <ecNumber evidence="1">2.1.1.37</ecNumber>
    </recommendedName>
</protein>
<dbReference type="NCBIfam" id="TIGR00675">
    <property type="entry name" value="dcm"/>
    <property type="match status" value="1"/>
</dbReference>
<comment type="catalytic activity">
    <reaction evidence="6">
        <text>a 2'-deoxycytidine in DNA + S-adenosyl-L-methionine = a 5-methyl-2'-deoxycytidine in DNA + S-adenosyl-L-homocysteine + H(+)</text>
        <dbReference type="Rhea" id="RHEA:13681"/>
        <dbReference type="Rhea" id="RHEA-COMP:11369"/>
        <dbReference type="Rhea" id="RHEA-COMP:11370"/>
        <dbReference type="ChEBI" id="CHEBI:15378"/>
        <dbReference type="ChEBI" id="CHEBI:57856"/>
        <dbReference type="ChEBI" id="CHEBI:59789"/>
        <dbReference type="ChEBI" id="CHEBI:85452"/>
        <dbReference type="ChEBI" id="CHEBI:85454"/>
        <dbReference type="EC" id="2.1.1.37"/>
    </reaction>
</comment>
<evidence type="ECO:0000256" key="8">
    <source>
        <dbReference type="RuleBase" id="RU000416"/>
    </source>
</evidence>
<dbReference type="Gene3D" id="3.90.120.10">
    <property type="entry name" value="DNA Methylase, subunit A, domain 2"/>
    <property type="match status" value="1"/>
</dbReference>
<evidence type="ECO:0000313" key="9">
    <source>
        <dbReference type="EMBL" id="MFC3199889.1"/>
    </source>
</evidence>
<reference evidence="10" key="1">
    <citation type="journal article" date="2019" name="Int. J. Syst. Evol. Microbiol.">
        <title>The Global Catalogue of Microorganisms (GCM) 10K type strain sequencing project: providing services to taxonomists for standard genome sequencing and annotation.</title>
        <authorList>
            <consortium name="The Broad Institute Genomics Platform"/>
            <consortium name="The Broad Institute Genome Sequencing Center for Infectious Disease"/>
            <person name="Wu L."/>
            <person name="Ma J."/>
        </authorList>
    </citation>
    <scope>NUCLEOTIDE SEQUENCE [LARGE SCALE GENOMIC DNA]</scope>
    <source>
        <strain evidence="10">KCTC 52416</strain>
    </source>
</reference>
<dbReference type="PROSITE" id="PS00095">
    <property type="entry name" value="C5_MTASE_2"/>
    <property type="match status" value="1"/>
</dbReference>
<dbReference type="InterPro" id="IPR029063">
    <property type="entry name" value="SAM-dependent_MTases_sf"/>
</dbReference>
<evidence type="ECO:0000313" key="10">
    <source>
        <dbReference type="Proteomes" id="UP001595526"/>
    </source>
</evidence>
<sequence length="373" mass="42136">MQLPEITEVNVSFTELNKTPIYSAVDIFSGAGGLSLGAERAGITISLAIEKDKNAAATFIHNHPLAKVICDDIGEIIPSLHIEGNPFIVFGGPPCQGFSTSNTKTRSLDNKNNYLFHEFLRFVRELKPKWFLFENVEGITTFDNGNTVGEIKRLFGELGYLTKEKVVYASDYGVPQHRNRFIMVGNKVGIDFQFPDKYNYTVSVDEAISDLPSLENGDSFEELSYKKDFDQASSYAKKMRQNSSSARQNFVSRNKDYVIERYKHIGQGQNWKAIPDELMANYANKHNCHSGIYKRLDASLPSVVISNYRKNMLIHPYEDRGLSVREAARLQSFPDDFVFRGPLMHIQQQIGNAVPPLLAEAIFKKILEYPIAD</sequence>
<dbReference type="SUPFAM" id="SSF53335">
    <property type="entry name" value="S-adenosyl-L-methionine-dependent methyltransferases"/>
    <property type="match status" value="1"/>
</dbReference>
<comment type="caution">
    <text evidence="9">The sequence shown here is derived from an EMBL/GenBank/DDBJ whole genome shotgun (WGS) entry which is preliminary data.</text>
</comment>
<evidence type="ECO:0000256" key="5">
    <source>
        <dbReference type="ARBA" id="ARBA00022747"/>
    </source>
</evidence>
<keyword evidence="2 7" id="KW-0489">Methyltransferase</keyword>
<keyword evidence="10" id="KW-1185">Reference proteome</keyword>
<organism evidence="9 10">
    <name type="scientific">Parapedobacter deserti</name>
    <dbReference type="NCBI Taxonomy" id="1912957"/>
    <lineage>
        <taxon>Bacteria</taxon>
        <taxon>Pseudomonadati</taxon>
        <taxon>Bacteroidota</taxon>
        <taxon>Sphingobacteriia</taxon>
        <taxon>Sphingobacteriales</taxon>
        <taxon>Sphingobacteriaceae</taxon>
        <taxon>Parapedobacter</taxon>
    </lineage>
</organism>
<gene>
    <name evidence="9" type="ORF">ACFOET_19880</name>
</gene>
<proteinExistence type="inferred from homology"/>
<accession>A0ABV7JSZ5</accession>
<evidence type="ECO:0000256" key="7">
    <source>
        <dbReference type="PROSITE-ProRule" id="PRU01016"/>
    </source>
</evidence>
<keyword evidence="5" id="KW-0680">Restriction system</keyword>
<dbReference type="PRINTS" id="PR00105">
    <property type="entry name" value="C5METTRFRASE"/>
</dbReference>
<evidence type="ECO:0000256" key="6">
    <source>
        <dbReference type="ARBA" id="ARBA00047422"/>
    </source>
</evidence>
<evidence type="ECO:0000256" key="2">
    <source>
        <dbReference type="ARBA" id="ARBA00022603"/>
    </source>
</evidence>
<dbReference type="PROSITE" id="PS51679">
    <property type="entry name" value="SAM_MT_C5"/>
    <property type="match status" value="1"/>
</dbReference>
<feature type="active site" evidence="7">
    <location>
        <position position="95"/>
    </location>
</feature>
<comment type="similarity">
    <text evidence="7 8">Belongs to the class I-like SAM-binding methyltransferase superfamily. C5-methyltransferase family.</text>
</comment>
<dbReference type="PANTHER" id="PTHR10629">
    <property type="entry name" value="CYTOSINE-SPECIFIC METHYLTRANSFERASE"/>
    <property type="match status" value="1"/>
</dbReference>
<name>A0ABV7JSZ5_9SPHI</name>
<keyword evidence="3 7" id="KW-0808">Transferase</keyword>
<dbReference type="EC" id="2.1.1.37" evidence="1"/>